<dbReference type="PANTHER" id="PTHR43096:SF52">
    <property type="entry name" value="DNAJ HOMOLOG 1, MITOCHONDRIAL-RELATED"/>
    <property type="match status" value="1"/>
</dbReference>
<dbReference type="InterPro" id="IPR018253">
    <property type="entry name" value="DnaJ_domain_CS"/>
</dbReference>
<feature type="domain" description="J" evidence="2">
    <location>
        <begin position="5"/>
        <end position="69"/>
    </location>
</feature>
<dbReference type="InterPro" id="IPR008971">
    <property type="entry name" value="HSP40/DnaJ_pept-bd"/>
</dbReference>
<dbReference type="FunFam" id="2.60.260.20:FF:000013">
    <property type="entry name" value="DnaJ subfamily B member 11"/>
    <property type="match status" value="1"/>
</dbReference>
<dbReference type="CDD" id="cd10747">
    <property type="entry name" value="DnaJ_C"/>
    <property type="match status" value="1"/>
</dbReference>
<protein>
    <submittedName>
        <fullName evidence="3">DnaJ domain-containing protein</fullName>
    </submittedName>
</protein>
<dbReference type="Pfam" id="PF00226">
    <property type="entry name" value="DnaJ"/>
    <property type="match status" value="1"/>
</dbReference>
<keyword evidence="1" id="KW-0143">Chaperone</keyword>
<name>A0A7Z0QSK2_9GAMM</name>
<evidence type="ECO:0000313" key="3">
    <source>
        <dbReference type="EMBL" id="NYZ64119.1"/>
    </source>
</evidence>
<dbReference type="Gene3D" id="1.10.287.110">
    <property type="entry name" value="DnaJ domain"/>
    <property type="match status" value="1"/>
</dbReference>
<dbReference type="Proteomes" id="UP000589896">
    <property type="component" value="Unassembled WGS sequence"/>
</dbReference>
<dbReference type="RefSeq" id="WP_180546332.1">
    <property type="nucleotide sequence ID" value="NZ_JACCJZ010000020.1"/>
</dbReference>
<dbReference type="SUPFAM" id="SSF46565">
    <property type="entry name" value="Chaperone J-domain"/>
    <property type="match status" value="1"/>
</dbReference>
<evidence type="ECO:0000313" key="4">
    <source>
        <dbReference type="Proteomes" id="UP000589896"/>
    </source>
</evidence>
<dbReference type="PROSITE" id="PS00636">
    <property type="entry name" value="DNAJ_1"/>
    <property type="match status" value="1"/>
</dbReference>
<dbReference type="CDD" id="cd06257">
    <property type="entry name" value="DnaJ"/>
    <property type="match status" value="1"/>
</dbReference>
<evidence type="ECO:0000259" key="2">
    <source>
        <dbReference type="PROSITE" id="PS50076"/>
    </source>
</evidence>
<comment type="caution">
    <text evidence="3">The sequence shown here is derived from an EMBL/GenBank/DDBJ whole genome shotgun (WGS) entry which is preliminary data.</text>
</comment>
<dbReference type="PRINTS" id="PR00625">
    <property type="entry name" value="JDOMAIN"/>
</dbReference>
<dbReference type="InterPro" id="IPR001623">
    <property type="entry name" value="DnaJ_domain"/>
</dbReference>
<dbReference type="EMBL" id="JACCJZ010000020">
    <property type="protein sequence ID" value="NYZ64119.1"/>
    <property type="molecule type" value="Genomic_DNA"/>
</dbReference>
<dbReference type="AlphaFoldDB" id="A0A7Z0QSK2"/>
<evidence type="ECO:0000256" key="1">
    <source>
        <dbReference type="ARBA" id="ARBA00023186"/>
    </source>
</evidence>
<dbReference type="Gene3D" id="2.60.260.20">
    <property type="entry name" value="Urease metallochaperone UreE, N-terminal domain"/>
    <property type="match status" value="2"/>
</dbReference>
<dbReference type="InterPro" id="IPR002939">
    <property type="entry name" value="DnaJ_C"/>
</dbReference>
<organism evidence="3 4">
    <name type="scientific">Luteimonas deserti</name>
    <dbReference type="NCBI Taxonomy" id="2752306"/>
    <lineage>
        <taxon>Bacteria</taxon>
        <taxon>Pseudomonadati</taxon>
        <taxon>Pseudomonadota</taxon>
        <taxon>Gammaproteobacteria</taxon>
        <taxon>Lysobacterales</taxon>
        <taxon>Lysobacteraceae</taxon>
        <taxon>Luteimonas</taxon>
    </lineage>
</organism>
<dbReference type="SUPFAM" id="SSF49493">
    <property type="entry name" value="HSP40/DnaJ peptide-binding domain"/>
    <property type="match status" value="2"/>
</dbReference>
<reference evidence="3 4" key="1">
    <citation type="submission" date="2020-07" db="EMBL/GenBank/DDBJ databases">
        <title>isolation of Luteimonas sp. SJ-16.</title>
        <authorList>
            <person name="Huang X.-X."/>
            <person name="Xu L."/>
            <person name="Sun J.-Q."/>
        </authorList>
    </citation>
    <scope>NUCLEOTIDE SEQUENCE [LARGE SCALE GENOMIC DNA]</scope>
    <source>
        <strain evidence="3 4">SJ-16</strain>
    </source>
</reference>
<sequence length="307" mass="32606">MQFKDYYGILGVEPNAGDAEIKTAYRRLARKFHPDVSKEAAAEETFKSINEAYEALRDPDKRKAYDQLRARGYRPGDDVQPPPGGFGGYGGGAGPDLDEIFAGGGAGGGFSDFFEELFRRRAGGAYTGAAGAGQAGQAPRGDTRARLAVPLETVYRGDSVRVPVLGRTFDVRIPTGIRPGQVVRLPGQGPRGGDLLLEIEYAAHPDFEVDGRNIIHLLPVSPWDAALGATVSVATLGGRVELKIPAGSEAGRKLRLRGRGLPGTAGVPAGDQLVELEIEAPVPRTPAQTAAYEALRDAFAGGERRDR</sequence>
<dbReference type="PANTHER" id="PTHR43096">
    <property type="entry name" value="DNAJ HOMOLOG 1, MITOCHONDRIAL-RELATED"/>
    <property type="match status" value="1"/>
</dbReference>
<dbReference type="PROSITE" id="PS50076">
    <property type="entry name" value="DNAJ_2"/>
    <property type="match status" value="1"/>
</dbReference>
<dbReference type="GO" id="GO:0051082">
    <property type="term" value="F:unfolded protein binding"/>
    <property type="evidence" value="ECO:0007669"/>
    <property type="project" value="InterPro"/>
</dbReference>
<dbReference type="GO" id="GO:0042026">
    <property type="term" value="P:protein refolding"/>
    <property type="evidence" value="ECO:0007669"/>
    <property type="project" value="TreeGrafter"/>
</dbReference>
<accession>A0A7Z0QSK2</accession>
<gene>
    <name evidence="3" type="ORF">H0E82_15375</name>
</gene>
<dbReference type="InterPro" id="IPR036869">
    <property type="entry name" value="J_dom_sf"/>
</dbReference>
<dbReference type="GO" id="GO:0005737">
    <property type="term" value="C:cytoplasm"/>
    <property type="evidence" value="ECO:0007669"/>
    <property type="project" value="TreeGrafter"/>
</dbReference>
<dbReference type="SMART" id="SM00271">
    <property type="entry name" value="DnaJ"/>
    <property type="match status" value="1"/>
</dbReference>
<dbReference type="Pfam" id="PF01556">
    <property type="entry name" value="DnaJ_C"/>
    <property type="match status" value="1"/>
</dbReference>
<keyword evidence="4" id="KW-1185">Reference proteome</keyword>
<proteinExistence type="predicted"/>